<accession>A0A9W8GEP9</accession>
<dbReference type="PANTHER" id="PTHR15959:SF0">
    <property type="entry name" value="SYNTAXIN-18"/>
    <property type="match status" value="1"/>
</dbReference>
<dbReference type="Pfam" id="PF05739">
    <property type="entry name" value="SNARE"/>
    <property type="match status" value="1"/>
</dbReference>
<keyword evidence="3" id="KW-0813">Transport</keyword>
<evidence type="ECO:0000313" key="15">
    <source>
        <dbReference type="Proteomes" id="UP001151518"/>
    </source>
</evidence>
<keyword evidence="5" id="KW-0653">Protein transport</keyword>
<dbReference type="GO" id="GO:0015031">
    <property type="term" value="P:protein transport"/>
    <property type="evidence" value="ECO:0007669"/>
    <property type="project" value="UniProtKB-KW"/>
</dbReference>
<evidence type="ECO:0000256" key="9">
    <source>
        <dbReference type="SAM" id="Coils"/>
    </source>
</evidence>
<dbReference type="Pfam" id="PF10496">
    <property type="entry name" value="Syntaxin-18_N"/>
    <property type="match status" value="1"/>
</dbReference>
<evidence type="ECO:0000313" key="14">
    <source>
        <dbReference type="EMBL" id="KAJ2680693.1"/>
    </source>
</evidence>
<keyword evidence="7 9" id="KW-0175">Coiled coil</keyword>
<feature type="region of interest" description="Disordered" evidence="10">
    <location>
        <begin position="215"/>
        <end position="234"/>
    </location>
</feature>
<sequence>MDITSEFKQLVRKHASLATSEKSKKRTDILPPSRKNFTHPNNAFLSEAYIIAKHIAALHSRIIGLRPAYLNLQRKSNRSTSPMQLPGTAKYTGTTKLSDPERDEIDRGIKTTIRQMLHRIQSLNELGENTIEAMDDDRTESIDVLFQRLVSALDPRKAGIRKTSLQTLSKRDSLAALHSSVVWWLNARLQAANQVHGEMQELYLRQKLERQHTVLSQQKQKSQLATTSNSPAANKDDEILKSLSEHELQQLQIENANMVNEFEDALDRIRETQKSVVEISTLQTQLASELNAQMQLTERLYDEAVGAVDDVGQGNEYLVSARKHQSDARKWVLMIFIVLSLVLLFLDWFD</sequence>
<comment type="caution">
    <text evidence="14">The sequence shown here is derived from an EMBL/GenBank/DDBJ whole genome shotgun (WGS) entry which is preliminary data.</text>
</comment>
<dbReference type="OrthoDB" id="342981at2759"/>
<protein>
    <recommendedName>
        <fullName evidence="16">t-SNARE coiled-coil homology domain-containing protein</fullName>
    </recommendedName>
</protein>
<evidence type="ECO:0000256" key="11">
    <source>
        <dbReference type="SAM" id="Phobius"/>
    </source>
</evidence>
<evidence type="ECO:0000259" key="13">
    <source>
        <dbReference type="Pfam" id="PF10496"/>
    </source>
</evidence>
<feature type="region of interest" description="Disordered" evidence="10">
    <location>
        <begin position="18"/>
        <end position="37"/>
    </location>
</feature>
<evidence type="ECO:0000256" key="7">
    <source>
        <dbReference type="ARBA" id="ARBA00023054"/>
    </source>
</evidence>
<keyword evidence="6 11" id="KW-1133">Transmembrane helix</keyword>
<feature type="transmembrane region" description="Helical" evidence="11">
    <location>
        <begin position="331"/>
        <end position="349"/>
    </location>
</feature>
<proteinExistence type="inferred from homology"/>
<keyword evidence="4 11" id="KW-0812">Transmembrane</keyword>
<comment type="subcellular location">
    <subcellularLocation>
        <location evidence="1">Membrane</location>
        <topology evidence="1">Single-pass type IV membrane protein</topology>
    </subcellularLocation>
</comment>
<evidence type="ECO:0000256" key="10">
    <source>
        <dbReference type="SAM" id="MobiDB-lite"/>
    </source>
</evidence>
<feature type="compositionally biased region" description="Polar residues" evidence="10">
    <location>
        <begin position="215"/>
        <end position="232"/>
    </location>
</feature>
<feature type="region of interest" description="Disordered" evidence="10">
    <location>
        <begin position="77"/>
        <end position="101"/>
    </location>
</feature>
<evidence type="ECO:0000256" key="6">
    <source>
        <dbReference type="ARBA" id="ARBA00022989"/>
    </source>
</evidence>
<dbReference type="GO" id="GO:0005783">
    <property type="term" value="C:endoplasmic reticulum"/>
    <property type="evidence" value="ECO:0007669"/>
    <property type="project" value="TreeGrafter"/>
</dbReference>
<reference evidence="14" key="1">
    <citation type="submission" date="2022-07" db="EMBL/GenBank/DDBJ databases">
        <title>Phylogenomic reconstructions and comparative analyses of Kickxellomycotina fungi.</title>
        <authorList>
            <person name="Reynolds N.K."/>
            <person name="Stajich J.E."/>
            <person name="Barry K."/>
            <person name="Grigoriev I.V."/>
            <person name="Crous P."/>
            <person name="Smith M.E."/>
        </authorList>
    </citation>
    <scope>NUCLEOTIDE SEQUENCE</scope>
    <source>
        <strain evidence="14">NRRL 3115</strain>
    </source>
</reference>
<evidence type="ECO:0000256" key="4">
    <source>
        <dbReference type="ARBA" id="ARBA00022692"/>
    </source>
</evidence>
<feature type="coiled-coil region" evidence="9">
    <location>
        <begin position="241"/>
        <end position="268"/>
    </location>
</feature>
<dbReference type="Gene3D" id="1.20.5.110">
    <property type="match status" value="1"/>
</dbReference>
<evidence type="ECO:0000256" key="1">
    <source>
        <dbReference type="ARBA" id="ARBA00004211"/>
    </source>
</evidence>
<feature type="domain" description="SNARE-complex protein Syntaxin-18 N-terminal" evidence="13">
    <location>
        <begin position="1"/>
        <end position="103"/>
    </location>
</feature>
<dbReference type="InterPro" id="IPR019529">
    <property type="entry name" value="Syntaxin-18_N"/>
</dbReference>
<dbReference type="PANTHER" id="PTHR15959">
    <property type="entry name" value="SYNTAXIN-18"/>
    <property type="match status" value="1"/>
</dbReference>
<evidence type="ECO:0000259" key="12">
    <source>
        <dbReference type="Pfam" id="PF05739"/>
    </source>
</evidence>
<dbReference type="InterPro" id="IPR000727">
    <property type="entry name" value="T_SNARE_dom"/>
</dbReference>
<evidence type="ECO:0000256" key="8">
    <source>
        <dbReference type="ARBA" id="ARBA00023136"/>
    </source>
</evidence>
<evidence type="ECO:0000256" key="2">
    <source>
        <dbReference type="ARBA" id="ARBA00009063"/>
    </source>
</evidence>
<keyword evidence="8 11" id="KW-0472">Membrane</keyword>
<dbReference type="EMBL" id="JANBTW010000003">
    <property type="protein sequence ID" value="KAJ2680693.1"/>
    <property type="molecule type" value="Genomic_DNA"/>
</dbReference>
<dbReference type="AlphaFoldDB" id="A0A9W8GEP9"/>
<dbReference type="GO" id="GO:0031201">
    <property type="term" value="C:SNARE complex"/>
    <property type="evidence" value="ECO:0007669"/>
    <property type="project" value="TreeGrafter"/>
</dbReference>
<dbReference type="Proteomes" id="UP001151518">
    <property type="component" value="Unassembled WGS sequence"/>
</dbReference>
<evidence type="ECO:0000256" key="3">
    <source>
        <dbReference type="ARBA" id="ARBA00022448"/>
    </source>
</evidence>
<dbReference type="GO" id="GO:0006890">
    <property type="term" value="P:retrograde vesicle-mediated transport, Golgi to endoplasmic reticulum"/>
    <property type="evidence" value="ECO:0007669"/>
    <property type="project" value="TreeGrafter"/>
</dbReference>
<name>A0A9W8GEP9_9FUNG</name>
<evidence type="ECO:0008006" key="16">
    <source>
        <dbReference type="Google" id="ProtNLM"/>
    </source>
</evidence>
<feature type="domain" description="T-SNARE coiled-coil homology" evidence="12">
    <location>
        <begin position="307"/>
        <end position="346"/>
    </location>
</feature>
<comment type="similarity">
    <text evidence="2">Belongs to the syntaxin family.</text>
</comment>
<gene>
    <name evidence="14" type="ORF">GGI25_000328</name>
</gene>
<organism evidence="14 15">
    <name type="scientific">Coemansia spiralis</name>
    <dbReference type="NCBI Taxonomy" id="417178"/>
    <lineage>
        <taxon>Eukaryota</taxon>
        <taxon>Fungi</taxon>
        <taxon>Fungi incertae sedis</taxon>
        <taxon>Zoopagomycota</taxon>
        <taxon>Kickxellomycotina</taxon>
        <taxon>Kickxellomycetes</taxon>
        <taxon>Kickxellales</taxon>
        <taxon>Kickxellaceae</taxon>
        <taxon>Coemansia</taxon>
    </lineage>
</organism>
<evidence type="ECO:0000256" key="5">
    <source>
        <dbReference type="ARBA" id="ARBA00022927"/>
    </source>
</evidence>